<dbReference type="Proteomes" id="UP000503264">
    <property type="component" value="Chromosome"/>
</dbReference>
<dbReference type="AlphaFoldDB" id="A0A6G5QG90"/>
<sequence>MGFDFSNIGSKIGEAFSGAWDWLKDTDKNGTSNALTALGTLGKVYDGYAQNKMAKKIYNVQKDAYDFNKMLSQRDMQRQNQAQQNLNTAWSNSTLSKRYNDEEEQ</sequence>
<feature type="region of interest" description="Disordered" evidence="1">
    <location>
        <begin position="75"/>
        <end position="105"/>
    </location>
</feature>
<feature type="compositionally biased region" description="Polar residues" evidence="1">
    <location>
        <begin position="86"/>
        <end position="97"/>
    </location>
</feature>
<reference evidence="3 4" key="1">
    <citation type="submission" date="2016-07" db="EMBL/GenBank/DDBJ databases">
        <title>Comparative genomics of the Campylobacter concisus group.</title>
        <authorList>
            <person name="Miller W.G."/>
            <person name="Yee E."/>
            <person name="Chapman M.H."/>
            <person name="Huynh S."/>
            <person name="Bono J.L."/>
            <person name="On S.L.W."/>
            <person name="StLeger J."/>
            <person name="Foster G."/>
            <person name="Parker C.T."/>
        </authorList>
    </citation>
    <scope>NUCLEOTIDE SEQUENCE [LARGE SCALE GENOMIC DNA]</scope>
    <source>
        <strain evidence="3 4">CCUG 21559</strain>
    </source>
</reference>
<dbReference type="EMBL" id="CP012542">
    <property type="protein sequence ID" value="QCD44116.1"/>
    <property type="molecule type" value="Genomic_DNA"/>
</dbReference>
<evidence type="ECO:0000313" key="2">
    <source>
        <dbReference type="EMBL" id="QCD44116.1"/>
    </source>
</evidence>
<accession>A0A6G5QG90</accession>
<evidence type="ECO:0000313" key="4">
    <source>
        <dbReference type="Proteomes" id="UP000503264"/>
    </source>
</evidence>
<gene>
    <name evidence="2" type="ORF">CMUC_0302</name>
    <name evidence="3" type="ORF">CMUC_0916</name>
</gene>
<dbReference type="RefSeq" id="WP_169753548.1">
    <property type="nucleotide sequence ID" value="NZ_CP012542.1"/>
</dbReference>
<dbReference type="EMBL" id="CP012542">
    <property type="protein sequence ID" value="QCD44705.1"/>
    <property type="molecule type" value="Genomic_DNA"/>
</dbReference>
<evidence type="ECO:0000256" key="1">
    <source>
        <dbReference type="SAM" id="MobiDB-lite"/>
    </source>
</evidence>
<protein>
    <submittedName>
        <fullName evidence="3">Uncharacterized protein</fullName>
    </submittedName>
</protein>
<keyword evidence="4" id="KW-1185">Reference proteome</keyword>
<name>A0A6G5QG90_9BACT</name>
<evidence type="ECO:0000313" key="3">
    <source>
        <dbReference type="EMBL" id="QCD44705.1"/>
    </source>
</evidence>
<organism evidence="3 4">
    <name type="scientific">Campylobacter mucosalis CCUG 21559</name>
    <dbReference type="NCBI Taxonomy" id="1032067"/>
    <lineage>
        <taxon>Bacteria</taxon>
        <taxon>Pseudomonadati</taxon>
        <taxon>Campylobacterota</taxon>
        <taxon>Epsilonproteobacteria</taxon>
        <taxon>Campylobacterales</taxon>
        <taxon>Campylobacteraceae</taxon>
        <taxon>Campylobacter</taxon>
    </lineage>
</organism>
<proteinExistence type="predicted"/>